<keyword evidence="2" id="KW-1185">Reference proteome</keyword>
<evidence type="ECO:0000313" key="2">
    <source>
        <dbReference type="Proteomes" id="UP000075885"/>
    </source>
</evidence>
<name>A0A182PJQ8_9DIPT</name>
<sequence length="210" mass="24524">MNVSEMTEIALQIMNYKLYDRDGNTTDSLEKMIEKPQGGSAGQEKSKAIKRKISTSPSASEQQFMNQFGMPDFDTILTNPIRYVDSQLGSFIQQRQNRMWALRQQCIMTKSRAKSIRNGNMRQIAGSIENMKWQMMQIYSAMTEADETERLSRTQNDLNVPELIKLKQGLLLREFNMLLRLLKRIMEDLSDYYAQYDFAWVLLHTFSTMM</sequence>
<proteinExistence type="predicted"/>
<dbReference type="AlphaFoldDB" id="A0A182PJQ8"/>
<dbReference type="Proteomes" id="UP000075885">
    <property type="component" value="Unassembled WGS sequence"/>
</dbReference>
<evidence type="ECO:0000313" key="1">
    <source>
        <dbReference type="EnsemblMetazoa" id="AEPI007172-PA"/>
    </source>
</evidence>
<protein>
    <submittedName>
        <fullName evidence="1">Uncharacterized protein</fullName>
    </submittedName>
</protein>
<accession>A0A182PJQ8</accession>
<dbReference type="VEuPathDB" id="VectorBase:AEPI007172"/>
<organism evidence="1 2">
    <name type="scientific">Anopheles epiroticus</name>
    <dbReference type="NCBI Taxonomy" id="199890"/>
    <lineage>
        <taxon>Eukaryota</taxon>
        <taxon>Metazoa</taxon>
        <taxon>Ecdysozoa</taxon>
        <taxon>Arthropoda</taxon>
        <taxon>Hexapoda</taxon>
        <taxon>Insecta</taxon>
        <taxon>Pterygota</taxon>
        <taxon>Neoptera</taxon>
        <taxon>Endopterygota</taxon>
        <taxon>Diptera</taxon>
        <taxon>Nematocera</taxon>
        <taxon>Culicoidea</taxon>
        <taxon>Culicidae</taxon>
        <taxon>Anophelinae</taxon>
        <taxon>Anopheles</taxon>
    </lineage>
</organism>
<dbReference type="EnsemblMetazoa" id="AEPI007172-RA">
    <property type="protein sequence ID" value="AEPI007172-PA"/>
    <property type="gene ID" value="AEPI007172"/>
</dbReference>
<reference evidence="2" key="1">
    <citation type="submission" date="2013-03" db="EMBL/GenBank/DDBJ databases">
        <title>The Genome Sequence of Anopheles epiroticus epiroticus2.</title>
        <authorList>
            <consortium name="The Broad Institute Genomics Platform"/>
            <person name="Neafsey D.E."/>
            <person name="Howell P."/>
            <person name="Walker B."/>
            <person name="Young S.K."/>
            <person name="Zeng Q."/>
            <person name="Gargeya S."/>
            <person name="Fitzgerald M."/>
            <person name="Haas B."/>
            <person name="Abouelleil A."/>
            <person name="Allen A.W."/>
            <person name="Alvarado L."/>
            <person name="Arachchi H.M."/>
            <person name="Berlin A.M."/>
            <person name="Chapman S.B."/>
            <person name="Gainer-Dewar J."/>
            <person name="Goldberg J."/>
            <person name="Griggs A."/>
            <person name="Gujja S."/>
            <person name="Hansen M."/>
            <person name="Howarth C."/>
            <person name="Imamovic A."/>
            <person name="Ireland A."/>
            <person name="Larimer J."/>
            <person name="McCowan C."/>
            <person name="Murphy C."/>
            <person name="Pearson M."/>
            <person name="Poon T.W."/>
            <person name="Priest M."/>
            <person name="Roberts A."/>
            <person name="Saif S."/>
            <person name="Shea T."/>
            <person name="Sisk P."/>
            <person name="Sykes S."/>
            <person name="Wortman J."/>
            <person name="Nusbaum C."/>
            <person name="Birren B."/>
        </authorList>
    </citation>
    <scope>NUCLEOTIDE SEQUENCE [LARGE SCALE GENOMIC DNA]</scope>
    <source>
        <strain evidence="2">Epiroticus2</strain>
    </source>
</reference>
<reference evidence="1" key="2">
    <citation type="submission" date="2020-05" db="UniProtKB">
        <authorList>
            <consortium name="EnsemblMetazoa"/>
        </authorList>
    </citation>
    <scope>IDENTIFICATION</scope>
    <source>
        <strain evidence="1">Epiroticus2</strain>
    </source>
</reference>